<sequence length="64" mass="7376">MRASEKMRGSSPVQNAAFALLRDSARTAQLVVQQPDDLEEIWRLKEQVQKALNQLQRVLERAEQ</sequence>
<dbReference type="Proteomes" id="UP000034954">
    <property type="component" value="Unassembled WGS sequence"/>
</dbReference>
<protein>
    <submittedName>
        <fullName evidence="1">Uncharacterized protein</fullName>
    </submittedName>
</protein>
<evidence type="ECO:0000313" key="1">
    <source>
        <dbReference type="EMBL" id="KKO21079.1"/>
    </source>
</evidence>
<keyword evidence="2" id="KW-1185">Reference proteome</keyword>
<comment type="caution">
    <text evidence="1">The sequence shown here is derived from an EMBL/GenBank/DDBJ whole genome shotgun (WGS) entry which is preliminary data.</text>
</comment>
<reference evidence="1 2" key="1">
    <citation type="journal article" date="2013" name="BMC Microbiol.">
        <title>Identification of the type II cytochrome c maturation pathway in anammox bacteria by comparative genomics.</title>
        <authorList>
            <person name="Ferousi C."/>
            <person name="Speth D.R."/>
            <person name="Reimann J."/>
            <person name="Op den Camp H.J."/>
            <person name="Allen J.W."/>
            <person name="Keltjens J.T."/>
            <person name="Jetten M.S."/>
        </authorList>
    </citation>
    <scope>NUCLEOTIDE SEQUENCE [LARGE SCALE GENOMIC DNA]</scope>
    <source>
        <strain evidence="1">RU1</strain>
    </source>
</reference>
<gene>
    <name evidence="1" type="ORF">BROFUL_00190</name>
</gene>
<accession>A0A0M2V325</accession>
<proteinExistence type="predicted"/>
<dbReference type="EMBL" id="LAQJ01000021">
    <property type="protein sequence ID" value="KKO21079.1"/>
    <property type="molecule type" value="Genomic_DNA"/>
</dbReference>
<dbReference type="AlphaFoldDB" id="A0A0M2V325"/>
<organism evidence="1 2">
    <name type="scientific">Candidatus Brocadia fulgida</name>
    <dbReference type="NCBI Taxonomy" id="380242"/>
    <lineage>
        <taxon>Bacteria</taxon>
        <taxon>Pseudomonadati</taxon>
        <taxon>Planctomycetota</taxon>
        <taxon>Candidatus Brocadiia</taxon>
        <taxon>Candidatus Brocadiales</taxon>
        <taxon>Candidatus Brocadiaceae</taxon>
        <taxon>Candidatus Brocadia</taxon>
    </lineage>
</organism>
<name>A0A0M2V325_9BACT</name>
<evidence type="ECO:0000313" key="2">
    <source>
        <dbReference type="Proteomes" id="UP000034954"/>
    </source>
</evidence>